<evidence type="ECO:0000256" key="2">
    <source>
        <dbReference type="ARBA" id="ARBA00022448"/>
    </source>
</evidence>
<dbReference type="InterPro" id="IPR050721">
    <property type="entry name" value="Trk_Ktr_HKT_K-transport"/>
</dbReference>
<keyword evidence="5" id="KW-0520">NAD</keyword>
<protein>
    <submittedName>
        <fullName evidence="9">Potassium transporter TrkA</fullName>
    </submittedName>
</protein>
<dbReference type="RefSeq" id="WP_069584007.1">
    <property type="nucleotide sequence ID" value="NZ_LMVM01000040.1"/>
</dbReference>
<evidence type="ECO:0000256" key="6">
    <source>
        <dbReference type="ARBA" id="ARBA00023065"/>
    </source>
</evidence>
<dbReference type="InterPro" id="IPR036721">
    <property type="entry name" value="RCK_C_sf"/>
</dbReference>
<evidence type="ECO:0000313" key="9">
    <source>
        <dbReference type="EMBL" id="PAV03143.1"/>
    </source>
</evidence>
<dbReference type="InterPro" id="IPR003148">
    <property type="entry name" value="RCK_N"/>
</dbReference>
<feature type="domain" description="RCK N-terminal" evidence="7">
    <location>
        <begin position="1"/>
        <end position="117"/>
    </location>
</feature>
<proteinExistence type="predicted"/>
<evidence type="ECO:0000259" key="8">
    <source>
        <dbReference type="PROSITE" id="PS51202"/>
    </source>
</evidence>
<organism evidence="9 10">
    <name type="scientific">Methanobacterium bryantii</name>
    <dbReference type="NCBI Taxonomy" id="2161"/>
    <lineage>
        <taxon>Archaea</taxon>
        <taxon>Methanobacteriati</taxon>
        <taxon>Methanobacteriota</taxon>
        <taxon>Methanomada group</taxon>
        <taxon>Methanobacteria</taxon>
        <taxon>Methanobacteriales</taxon>
        <taxon>Methanobacteriaceae</taxon>
        <taxon>Methanobacterium</taxon>
    </lineage>
</organism>
<dbReference type="PANTHER" id="PTHR43833:SF5">
    <property type="entry name" value="TRK SYSTEM POTASSIUM UPTAKE PROTEIN TRKA"/>
    <property type="match status" value="1"/>
</dbReference>
<reference evidence="9 10" key="1">
    <citation type="journal article" date="2017" name="BMC Genomics">
        <title>Genomic analysis of methanogenic archaea reveals a shift towards energy conservation.</title>
        <authorList>
            <person name="Gilmore S.P."/>
            <person name="Henske J.K."/>
            <person name="Sexton J.A."/>
            <person name="Solomon K.V."/>
            <person name="Seppala S."/>
            <person name="Yoo J.I."/>
            <person name="Huyett L.M."/>
            <person name="Pressman A."/>
            <person name="Cogan J.Z."/>
            <person name="Kivenson V."/>
            <person name="Peng X."/>
            <person name="Tan Y."/>
            <person name="Valentine D.L."/>
            <person name="O'Malley M.A."/>
        </authorList>
    </citation>
    <scope>NUCLEOTIDE SEQUENCE [LARGE SCALE GENOMIC DNA]</scope>
    <source>
        <strain evidence="9 10">M.o.H.</strain>
    </source>
</reference>
<keyword evidence="10" id="KW-1185">Reference proteome</keyword>
<sequence>MYVVIMGGGRVGLNLASKLIENGNDVTIIEKSEELCNNAATELDALVICGNGTNKKILEEANIGDADVFVAATGNDDANLLSSILVRDYNIEKIIARVSDISHEEAFQKVGINFVVSPELTAASYLEKVITRPNIADLIVLGKGNAEMINITVKNKKVIGKEIREVSPTDDYIIAAVHNNGNIIIPKENMVLNENNLISVLVKANAVKKVTQMFTT</sequence>
<dbReference type="OrthoDB" id="24929at2157"/>
<gene>
    <name evidence="9" type="ORF">ASJ80_07695</name>
</gene>
<evidence type="ECO:0000256" key="3">
    <source>
        <dbReference type="ARBA" id="ARBA00022538"/>
    </source>
</evidence>
<dbReference type="InterPro" id="IPR006036">
    <property type="entry name" value="K_uptake_TrkA"/>
</dbReference>
<dbReference type="GO" id="GO:0005886">
    <property type="term" value="C:plasma membrane"/>
    <property type="evidence" value="ECO:0007669"/>
    <property type="project" value="InterPro"/>
</dbReference>
<dbReference type="SUPFAM" id="SSF116726">
    <property type="entry name" value="TrkA C-terminal domain-like"/>
    <property type="match status" value="1"/>
</dbReference>
<dbReference type="PROSITE" id="PS51201">
    <property type="entry name" value="RCK_N"/>
    <property type="match status" value="1"/>
</dbReference>
<evidence type="ECO:0000256" key="1">
    <source>
        <dbReference type="ARBA" id="ARBA00003660"/>
    </source>
</evidence>
<keyword evidence="2" id="KW-0813">Transport</keyword>
<dbReference type="SUPFAM" id="SSF51735">
    <property type="entry name" value="NAD(P)-binding Rossmann-fold domains"/>
    <property type="match status" value="1"/>
</dbReference>
<dbReference type="PRINTS" id="PR00335">
    <property type="entry name" value="KUPTAKETRKA"/>
</dbReference>
<dbReference type="AlphaFoldDB" id="A0A2A2H1I9"/>
<evidence type="ECO:0000256" key="5">
    <source>
        <dbReference type="ARBA" id="ARBA00023027"/>
    </source>
</evidence>
<evidence type="ECO:0000256" key="4">
    <source>
        <dbReference type="ARBA" id="ARBA00022958"/>
    </source>
</evidence>
<dbReference type="PANTHER" id="PTHR43833">
    <property type="entry name" value="POTASSIUM CHANNEL PROTEIN 2-RELATED-RELATED"/>
    <property type="match status" value="1"/>
</dbReference>
<dbReference type="GO" id="GO:0015079">
    <property type="term" value="F:potassium ion transmembrane transporter activity"/>
    <property type="evidence" value="ECO:0007669"/>
    <property type="project" value="InterPro"/>
</dbReference>
<keyword evidence="4" id="KW-0630">Potassium</keyword>
<dbReference type="Pfam" id="PF02254">
    <property type="entry name" value="TrkA_N"/>
    <property type="match status" value="1"/>
</dbReference>
<dbReference type="InterPro" id="IPR006037">
    <property type="entry name" value="RCK_C"/>
</dbReference>
<feature type="domain" description="RCK C-terminal" evidence="8">
    <location>
        <begin position="136"/>
        <end position="216"/>
    </location>
</feature>
<dbReference type="Gene3D" id="3.30.70.1450">
    <property type="entry name" value="Regulator of K+ conductance, C-terminal domain"/>
    <property type="match status" value="1"/>
</dbReference>
<dbReference type="Gene3D" id="3.40.50.720">
    <property type="entry name" value="NAD(P)-binding Rossmann-like Domain"/>
    <property type="match status" value="1"/>
</dbReference>
<keyword evidence="3" id="KW-0633">Potassium transport</keyword>
<dbReference type="InterPro" id="IPR036291">
    <property type="entry name" value="NAD(P)-bd_dom_sf"/>
</dbReference>
<dbReference type="PROSITE" id="PS51202">
    <property type="entry name" value="RCK_C"/>
    <property type="match status" value="1"/>
</dbReference>
<dbReference type="Proteomes" id="UP000217784">
    <property type="component" value="Unassembled WGS sequence"/>
</dbReference>
<evidence type="ECO:0000313" key="10">
    <source>
        <dbReference type="Proteomes" id="UP000217784"/>
    </source>
</evidence>
<dbReference type="Pfam" id="PF02080">
    <property type="entry name" value="TrkA_C"/>
    <property type="match status" value="1"/>
</dbReference>
<name>A0A2A2H1I9_METBR</name>
<comment type="function">
    <text evidence="1">Part of a potassium transport system.</text>
</comment>
<evidence type="ECO:0000259" key="7">
    <source>
        <dbReference type="PROSITE" id="PS51201"/>
    </source>
</evidence>
<comment type="caution">
    <text evidence="9">The sequence shown here is derived from an EMBL/GenBank/DDBJ whole genome shotgun (WGS) entry which is preliminary data.</text>
</comment>
<dbReference type="EMBL" id="LMVM01000040">
    <property type="protein sequence ID" value="PAV03143.1"/>
    <property type="molecule type" value="Genomic_DNA"/>
</dbReference>
<accession>A0A2A2H1I9</accession>
<keyword evidence="6" id="KW-0406">Ion transport</keyword>